<organism evidence="1 2">
    <name type="scientific">Mucispirillum schaedleri ASF457</name>
    <dbReference type="NCBI Taxonomy" id="1379858"/>
    <lineage>
        <taxon>Bacteria</taxon>
        <taxon>Pseudomonadati</taxon>
        <taxon>Deferribacterota</taxon>
        <taxon>Deferribacteres</taxon>
        <taxon>Deferribacterales</taxon>
        <taxon>Mucispirillaceae</taxon>
        <taxon>Mucispirillum</taxon>
    </lineage>
</organism>
<keyword evidence="2" id="KW-1185">Reference proteome</keyword>
<accession>V2QF50</accession>
<reference evidence="1" key="3">
    <citation type="submission" date="2022-06" db="EMBL/GenBank/DDBJ databases">
        <title>Resources to Facilitate Use of the Altered Schaedler Flora (ASF) Mouse Model to Study Microbiome Function.</title>
        <authorList>
            <person name="Proctor A."/>
            <person name="Parvinroo S."/>
            <person name="Richie T."/>
            <person name="Jia X."/>
            <person name="Lee S.T.M."/>
            <person name="Karp P.D."/>
            <person name="Paley S."/>
            <person name="Kostic A.D."/>
            <person name="Pierre J.F."/>
            <person name="Wannemuehler M.J."/>
            <person name="Phillips G.J."/>
        </authorList>
    </citation>
    <scope>NUCLEOTIDE SEQUENCE</scope>
    <source>
        <strain evidence="1">ASF457</strain>
    </source>
</reference>
<evidence type="ECO:0000313" key="2">
    <source>
        <dbReference type="Proteomes" id="UP000017429"/>
    </source>
</evidence>
<dbReference type="EMBL" id="CP097562">
    <property type="protein sequence ID" value="USF23688.1"/>
    <property type="molecule type" value="Genomic_DNA"/>
</dbReference>
<dbReference type="KEGG" id="msch:N508_000754"/>
<protein>
    <submittedName>
        <fullName evidence="1">Uncharacterized protein</fullName>
    </submittedName>
</protein>
<sequence length="121" mass="13829">MESFFDISDFANLIIYFAVFIGITIYSAFKTKNKKSNQNDDESVIIQNSNQNNTDIETKLKSIIRKKNNPYQINRNKNNNPIFANSTNNISYTRTLMIFLAVAAAAVLLIAYFTGTYESFM</sequence>
<gene>
    <name evidence="1" type="ORF">N508_000754</name>
</gene>
<reference evidence="1" key="1">
    <citation type="journal article" date="2014" name="Genome Announc.">
        <title>Draft genome sequences of the altered schaedler flora, a defined bacterial community from gnotobiotic mice.</title>
        <authorList>
            <person name="Wannemuehler M.J."/>
            <person name="Overstreet A.M."/>
            <person name="Ward D.V."/>
            <person name="Phillips G.J."/>
        </authorList>
    </citation>
    <scope>NUCLEOTIDE SEQUENCE</scope>
    <source>
        <strain evidence="1">ASF457</strain>
    </source>
</reference>
<evidence type="ECO:0000313" key="1">
    <source>
        <dbReference type="EMBL" id="USF23688.1"/>
    </source>
</evidence>
<dbReference type="Proteomes" id="UP000017429">
    <property type="component" value="Chromosome"/>
</dbReference>
<dbReference type="AlphaFoldDB" id="V2QF50"/>
<proteinExistence type="predicted"/>
<name>V2QF50_9BACT</name>
<reference evidence="1" key="2">
    <citation type="submission" date="2022-05" db="EMBL/GenBank/DDBJ databases">
        <authorList>
            <person name="Proctor A.L."/>
            <person name="Phillips G.J."/>
            <person name="Wannemuehler M.J."/>
        </authorList>
    </citation>
    <scope>NUCLEOTIDE SEQUENCE</scope>
    <source>
        <strain evidence="1">ASF457</strain>
    </source>
</reference>
<dbReference type="RefSeq" id="WP_023275061.1">
    <property type="nucleotide sequence ID" value="NZ_CP097562.1"/>
</dbReference>